<accession>A0A135W9Q3</accession>
<reference evidence="1 2" key="2">
    <citation type="journal article" date="2016" name="Genome Announc.">
        <title>Draft Genome Sequence of a Biocontrol Rhizobacterium, Chryseobacterium kwangjuense Strain KJ1R5, Isolated from Pepper (Capsicum annuum).</title>
        <authorList>
            <person name="Jeong J.J."/>
            <person name="Park H."/>
            <person name="Park B.H."/>
            <person name="Mannaa M."/>
            <person name="Sang M.K."/>
            <person name="Choi I.G."/>
            <person name="Kim K.D."/>
        </authorList>
    </citation>
    <scope>NUCLEOTIDE SEQUENCE [LARGE SCALE GENOMIC DNA]</scope>
    <source>
        <strain evidence="1 2">KJ1R5</strain>
    </source>
</reference>
<protein>
    <recommendedName>
        <fullName evidence="3">Nucleoside 2-deoxyribosyltransferase</fullName>
    </recommendedName>
</protein>
<dbReference type="SUPFAM" id="SSF52309">
    <property type="entry name" value="N-(deoxy)ribosyltransferase-like"/>
    <property type="match status" value="1"/>
</dbReference>
<name>A0A135W9Q3_9FLAO</name>
<dbReference type="OrthoDB" id="8455120at2"/>
<reference evidence="2" key="1">
    <citation type="submission" date="2015-12" db="EMBL/GenBank/DDBJ databases">
        <title>Genome sequence of a biocontrol rhizobacterium Chryseobacterium kwangjuense strain KJ1R5 isolated from pepper (Capsicum annuum L.).</title>
        <authorList>
            <person name="Jeong J.-J."/>
            <person name="Park H."/>
            <person name="Mannaa M."/>
            <person name="Sang M.K."/>
            <person name="Choi I.-G."/>
            <person name="Kim K.D."/>
        </authorList>
    </citation>
    <scope>NUCLEOTIDE SEQUENCE [LARGE SCALE GENOMIC DNA]</scope>
    <source>
        <strain evidence="2">KJ1R5</strain>
    </source>
</reference>
<dbReference type="EMBL" id="LPUR01000016">
    <property type="protein sequence ID" value="KXH81617.1"/>
    <property type="molecule type" value="Genomic_DNA"/>
</dbReference>
<dbReference type="Proteomes" id="UP000070513">
    <property type="component" value="Unassembled WGS sequence"/>
</dbReference>
<dbReference type="RefSeq" id="WP_062652792.1">
    <property type="nucleotide sequence ID" value="NZ_LPUR01000016.1"/>
</dbReference>
<organism evidence="1 2">
    <name type="scientific">Chryseobacterium kwangjuense</name>
    <dbReference type="NCBI Taxonomy" id="267125"/>
    <lineage>
        <taxon>Bacteria</taxon>
        <taxon>Pseudomonadati</taxon>
        <taxon>Bacteroidota</taxon>
        <taxon>Flavobacteriia</taxon>
        <taxon>Flavobacteriales</taxon>
        <taxon>Weeksellaceae</taxon>
        <taxon>Chryseobacterium group</taxon>
        <taxon>Chryseobacterium</taxon>
    </lineage>
</organism>
<dbReference type="AlphaFoldDB" id="A0A135W9Q3"/>
<evidence type="ECO:0008006" key="3">
    <source>
        <dbReference type="Google" id="ProtNLM"/>
    </source>
</evidence>
<sequence>MNIYIATSLTHIPREHFKTYVESIHKLANHIKELGHDVKYALINSDPQLEEIVEEKKAEYCYLWDRQMVEESNLIIAECSFSSVGLGIELQIAEGRNIPAILLFKDFGDNRASEVGYQNPDKSEHRLQIGKGYISLMALGLPNVNKVIQYSEIEDCFTELNFE</sequence>
<evidence type="ECO:0000313" key="1">
    <source>
        <dbReference type="EMBL" id="KXH81617.1"/>
    </source>
</evidence>
<proteinExistence type="predicted"/>
<dbReference type="Gene3D" id="3.40.50.450">
    <property type="match status" value="1"/>
</dbReference>
<gene>
    <name evidence="1" type="ORF">AU378_18170</name>
</gene>
<evidence type="ECO:0000313" key="2">
    <source>
        <dbReference type="Proteomes" id="UP000070513"/>
    </source>
</evidence>
<comment type="caution">
    <text evidence="1">The sequence shown here is derived from an EMBL/GenBank/DDBJ whole genome shotgun (WGS) entry which is preliminary data.</text>
</comment>